<protein>
    <submittedName>
        <fullName evidence="1">DUF397 domain-containing protein</fullName>
    </submittedName>
</protein>
<evidence type="ECO:0000313" key="2">
    <source>
        <dbReference type="Proteomes" id="UP001596035"/>
    </source>
</evidence>
<accession>A0ABW0DLW1</accession>
<dbReference type="Proteomes" id="UP001596035">
    <property type="component" value="Unassembled WGS sequence"/>
</dbReference>
<gene>
    <name evidence="1" type="ORF">ACFPWV_03655</name>
</gene>
<organism evidence="1 2">
    <name type="scientific">Streptomyces atrovirens</name>
    <dbReference type="NCBI Taxonomy" id="285556"/>
    <lineage>
        <taxon>Bacteria</taxon>
        <taxon>Bacillati</taxon>
        <taxon>Actinomycetota</taxon>
        <taxon>Actinomycetes</taxon>
        <taxon>Kitasatosporales</taxon>
        <taxon>Streptomycetaceae</taxon>
        <taxon>Streptomyces</taxon>
    </lineage>
</organism>
<dbReference type="EMBL" id="JBHSKN010000003">
    <property type="protein sequence ID" value="MFC5239020.1"/>
    <property type="molecule type" value="Genomic_DNA"/>
</dbReference>
<proteinExistence type="predicted"/>
<keyword evidence="2" id="KW-1185">Reference proteome</keyword>
<reference evidence="2" key="1">
    <citation type="journal article" date="2019" name="Int. J. Syst. Evol. Microbiol.">
        <title>The Global Catalogue of Microorganisms (GCM) 10K type strain sequencing project: providing services to taxonomists for standard genome sequencing and annotation.</title>
        <authorList>
            <consortium name="The Broad Institute Genomics Platform"/>
            <consortium name="The Broad Institute Genome Sequencing Center for Infectious Disease"/>
            <person name="Wu L."/>
            <person name="Ma J."/>
        </authorList>
    </citation>
    <scope>NUCLEOTIDE SEQUENCE [LARGE SCALE GENOMIC DNA]</scope>
    <source>
        <strain evidence="2">CGMCC 4.7131</strain>
    </source>
</reference>
<dbReference type="RefSeq" id="WP_382051799.1">
    <property type="nucleotide sequence ID" value="NZ_BAAATG010000049.1"/>
</dbReference>
<evidence type="ECO:0000313" key="1">
    <source>
        <dbReference type="EMBL" id="MFC5239020.1"/>
    </source>
</evidence>
<name>A0ABW0DLW1_9ACTN</name>
<sequence length="31" mass="3344">MHVRGSKNRAPPSISVGAEQWTAFVGFAVDQ</sequence>
<comment type="caution">
    <text evidence="1">The sequence shown here is derived from an EMBL/GenBank/DDBJ whole genome shotgun (WGS) entry which is preliminary data.</text>
</comment>